<name>A0A026VV83_OOCBI</name>
<dbReference type="GO" id="GO:0099518">
    <property type="term" value="P:vesicle cytoskeletal trafficking"/>
    <property type="evidence" value="ECO:0007669"/>
    <property type="project" value="TreeGrafter"/>
</dbReference>
<dbReference type="OMA" id="EMLDFTQ"/>
<feature type="coiled-coil region" evidence="1">
    <location>
        <begin position="456"/>
        <end position="490"/>
    </location>
</feature>
<feature type="coiled-coil region" evidence="1">
    <location>
        <begin position="526"/>
        <end position="781"/>
    </location>
</feature>
<feature type="compositionally biased region" description="Polar residues" evidence="2">
    <location>
        <begin position="198"/>
        <end position="226"/>
    </location>
</feature>
<dbReference type="InterPro" id="IPR038830">
    <property type="entry name" value="CCDC186"/>
</dbReference>
<evidence type="ECO:0008006" key="5">
    <source>
        <dbReference type="Google" id="ProtNLM"/>
    </source>
</evidence>
<sequence>MGEKPDFLGDGTNLTEKCDDDNKIIEQDVQLITDTGIIVPNDHHESKVCSDNSDLTLLRKDNGKSDLMDSINLDIENSITNVPNTNLQTCQQLFSSENCLSQNSGYLRKSFTHSVSLPTIATSSADTSLVGSIANRSKNDTQTQINLKTACTDEEETLFNQSCDVKKQSESLRNRKITEACRNNSLDKHNELESINSQLQTVDNTSSSVKNQSEGDPSKESGSNALMPSKHARNNPIPRTVLADDSKLVKMSLLTNPMNIMQSNAQLINKSRNFLNFITEKSTNIMEKALLPQHLAMRYNHASRSIETDARLYANNESAARGITPRSNINVTTSNDILSAKGCSIKRTCGDNKDELDNVVNNENEIKTNEIVCTDFPPNEEQSMHNNDLENDEVSKERKYIPETSNIGVIAAQARCDVSLTETNEDKYTCLQTEKLHDDKYKEDSEEKLNRSDKSFHEIQTTRDALTLQVENLERTVNKLSADLNASLNTQQTLRKECLAANKEKDNMVMKYVISEKQLIDSQRAKECAERKVKEVLKDQESLQNKLRQTQGERTRICVILDGKCREITELQKEMETVKEDVKIKEIKLKWSQNKLKTEMDSQKDTQQKLDKALMKINDMKEECEQIRRETQESFRKFQQSEENKAVTLDQQLKEHQARLILERHVTEDKETLRLQLQRELEMLKSRQQSLIEENKSLNVRVQESEQARLSNEDNLNKLRIAVNQREEQIAELLSKVSQLETMKLQLQHKDECMAAVEAELAQLRSANEELRSDMQACRQKEADMLDFTQKLTHKNVCLQSEFTAIETKANHLESEHGPLRDCIGELTSKVKALEEDLAQERRKRREECEILARHVAEQTQLAQNFAQKLEDSQGENAILKRKHQVSIKEMAQELQQCRRKLEMLEAASPNNSLDIASRTGSNTSLNTGDALNGALSDNNSNGDHIHSVEPSKQVLIDRIIKLQKINVKRAEKLDFLEEHTQTLVEELQKKTKIIQNYVLHQNFGALTCNERDRHKHIKSKRDSAELARHGGIMASVYNHRVSDENMTLELSLEINQKLQAVLEDALLKNITLKDNIDTLGNEIAKLTMQHQQKQIEN</sequence>
<dbReference type="EMBL" id="KK107796">
    <property type="protein sequence ID" value="EZA47688.1"/>
    <property type="molecule type" value="Genomic_DNA"/>
</dbReference>
<evidence type="ECO:0000313" key="4">
    <source>
        <dbReference type="Proteomes" id="UP000053097"/>
    </source>
</evidence>
<organism evidence="3 4">
    <name type="scientific">Ooceraea biroi</name>
    <name type="common">Clonal raider ant</name>
    <name type="synonym">Cerapachys biroi</name>
    <dbReference type="NCBI Taxonomy" id="2015173"/>
    <lineage>
        <taxon>Eukaryota</taxon>
        <taxon>Metazoa</taxon>
        <taxon>Ecdysozoa</taxon>
        <taxon>Arthropoda</taxon>
        <taxon>Hexapoda</taxon>
        <taxon>Insecta</taxon>
        <taxon>Pterygota</taxon>
        <taxon>Neoptera</taxon>
        <taxon>Endopterygota</taxon>
        <taxon>Hymenoptera</taxon>
        <taxon>Apocrita</taxon>
        <taxon>Aculeata</taxon>
        <taxon>Formicoidea</taxon>
        <taxon>Formicidae</taxon>
        <taxon>Dorylinae</taxon>
        <taxon>Ooceraea</taxon>
    </lineage>
</organism>
<feature type="region of interest" description="Disordered" evidence="2">
    <location>
        <begin position="198"/>
        <end position="238"/>
    </location>
</feature>
<keyword evidence="4" id="KW-1185">Reference proteome</keyword>
<protein>
    <recommendedName>
        <fullName evidence="5">Coiled-coil domain-containing protein</fullName>
    </recommendedName>
</protein>
<dbReference type="GO" id="GO:0031267">
    <property type="term" value="F:small GTPase binding"/>
    <property type="evidence" value="ECO:0007669"/>
    <property type="project" value="TreeGrafter"/>
</dbReference>
<keyword evidence="1" id="KW-0175">Coiled coil</keyword>
<dbReference type="OrthoDB" id="5583482at2759"/>
<feature type="coiled-coil region" evidence="1">
    <location>
        <begin position="824"/>
        <end position="908"/>
    </location>
</feature>
<evidence type="ECO:0000256" key="1">
    <source>
        <dbReference type="SAM" id="Coils"/>
    </source>
</evidence>
<dbReference type="STRING" id="2015173.A0A026VV83"/>
<accession>A0A026VV83</accession>
<proteinExistence type="predicted"/>
<dbReference type="PANTHER" id="PTHR18911">
    <property type="entry name" value="CTCL TUMOR ANTIGEN HD-CL-01"/>
    <property type="match status" value="1"/>
</dbReference>
<gene>
    <name evidence="3" type="ORF">X777_15436</name>
</gene>
<evidence type="ECO:0000256" key="2">
    <source>
        <dbReference type="SAM" id="MobiDB-lite"/>
    </source>
</evidence>
<dbReference type="AlphaFoldDB" id="A0A026VV83"/>
<reference evidence="3 4" key="1">
    <citation type="journal article" date="2014" name="Curr. Biol.">
        <title>The genome of the clonal raider ant Cerapachys biroi.</title>
        <authorList>
            <person name="Oxley P.R."/>
            <person name="Ji L."/>
            <person name="Fetter-Pruneda I."/>
            <person name="McKenzie S.K."/>
            <person name="Li C."/>
            <person name="Hu H."/>
            <person name="Zhang G."/>
            <person name="Kronauer D.J."/>
        </authorList>
    </citation>
    <scope>NUCLEOTIDE SEQUENCE [LARGE SCALE GENOMIC DNA]</scope>
</reference>
<dbReference type="GO" id="GO:0005802">
    <property type="term" value="C:trans-Golgi network"/>
    <property type="evidence" value="ECO:0007669"/>
    <property type="project" value="TreeGrafter"/>
</dbReference>
<evidence type="ECO:0000313" key="3">
    <source>
        <dbReference type="EMBL" id="EZA47688.1"/>
    </source>
</evidence>
<dbReference type="Proteomes" id="UP000053097">
    <property type="component" value="Unassembled WGS sequence"/>
</dbReference>
<dbReference type="PANTHER" id="PTHR18911:SF5">
    <property type="entry name" value="COILED-COIL DOMAIN-CONTAINING PROTEIN 186"/>
    <property type="match status" value="1"/>
</dbReference>